<comment type="caution">
    <text evidence="3">The sequence shown here is derived from an EMBL/GenBank/DDBJ whole genome shotgun (WGS) entry which is preliminary data.</text>
</comment>
<feature type="domain" description="Response regulatory" evidence="2">
    <location>
        <begin position="1"/>
        <end position="71"/>
    </location>
</feature>
<organism evidence="3 4">
    <name type="scientific">Sediminicurvatus halobius</name>
    <dbReference type="NCBI Taxonomy" id="2182432"/>
    <lineage>
        <taxon>Bacteria</taxon>
        <taxon>Pseudomonadati</taxon>
        <taxon>Pseudomonadota</taxon>
        <taxon>Gammaproteobacteria</taxon>
        <taxon>Chromatiales</taxon>
        <taxon>Ectothiorhodospiraceae</taxon>
        <taxon>Sediminicurvatus</taxon>
    </lineage>
</organism>
<evidence type="ECO:0000256" key="1">
    <source>
        <dbReference type="PROSITE-ProRule" id="PRU00169"/>
    </source>
</evidence>
<dbReference type="Gene3D" id="3.40.50.2300">
    <property type="match status" value="1"/>
</dbReference>
<keyword evidence="1" id="KW-0597">Phosphoprotein</keyword>
<dbReference type="EMBL" id="QFFI01000030">
    <property type="protein sequence ID" value="PWG61601.1"/>
    <property type="molecule type" value="Genomic_DNA"/>
</dbReference>
<evidence type="ECO:0000313" key="3">
    <source>
        <dbReference type="EMBL" id="PWG61601.1"/>
    </source>
</evidence>
<dbReference type="PROSITE" id="PS50110">
    <property type="entry name" value="RESPONSE_REGULATORY"/>
    <property type="match status" value="1"/>
</dbReference>
<dbReference type="AlphaFoldDB" id="A0A2U2MXI7"/>
<evidence type="ECO:0000259" key="2">
    <source>
        <dbReference type="PROSITE" id="PS50110"/>
    </source>
</evidence>
<dbReference type="SUPFAM" id="SSF52172">
    <property type="entry name" value="CheY-like"/>
    <property type="match status" value="1"/>
</dbReference>
<dbReference type="Proteomes" id="UP000245474">
    <property type="component" value="Unassembled WGS sequence"/>
</dbReference>
<accession>A0A2U2MXI7</accession>
<gene>
    <name evidence="3" type="ORF">DEM34_15540</name>
</gene>
<sequence>MVFNDIVLPGTRRSRELAAEVRARRPGIPVVLASGWSGDSALPADVRAGSEHFIMKPYRLSALAASLSEALRGAAMSLTGV</sequence>
<protein>
    <recommendedName>
        <fullName evidence="2">Response regulatory domain-containing protein</fullName>
    </recommendedName>
</protein>
<dbReference type="InterPro" id="IPR001789">
    <property type="entry name" value="Sig_transdc_resp-reg_receiver"/>
</dbReference>
<name>A0A2U2MXI7_9GAMM</name>
<dbReference type="InterPro" id="IPR011006">
    <property type="entry name" value="CheY-like_superfamily"/>
</dbReference>
<dbReference type="GO" id="GO:0000160">
    <property type="term" value="P:phosphorelay signal transduction system"/>
    <property type="evidence" value="ECO:0007669"/>
    <property type="project" value="InterPro"/>
</dbReference>
<proteinExistence type="predicted"/>
<evidence type="ECO:0000313" key="4">
    <source>
        <dbReference type="Proteomes" id="UP000245474"/>
    </source>
</evidence>
<reference evidence="3 4" key="1">
    <citation type="submission" date="2018-05" db="EMBL/GenBank/DDBJ databases">
        <title>Spiribacter halobius sp. nov., a moderately halophilic bacterium isolated from marine solar saltern.</title>
        <authorList>
            <person name="Zheng W.-S."/>
            <person name="Lu D.-C."/>
            <person name="Du Z.-J."/>
        </authorList>
    </citation>
    <scope>NUCLEOTIDE SEQUENCE [LARGE SCALE GENOMIC DNA]</scope>
    <source>
        <strain evidence="3 4">E85</strain>
    </source>
</reference>
<keyword evidence="4" id="KW-1185">Reference proteome</keyword>
<feature type="modified residue" description="4-aspartylphosphate" evidence="1">
    <location>
        <position position="5"/>
    </location>
</feature>